<dbReference type="SUPFAM" id="SSF53756">
    <property type="entry name" value="UDP-Glycosyltransferase/glycogen phosphorylase"/>
    <property type="match status" value="1"/>
</dbReference>
<dbReference type="EMBL" id="VLKI01000024">
    <property type="protein sequence ID" value="TWH79228.1"/>
    <property type="molecule type" value="Genomic_DNA"/>
</dbReference>
<dbReference type="AlphaFoldDB" id="A0A562J7R9"/>
<comment type="caution">
    <text evidence="2">The sequence shown here is derived from an EMBL/GenBank/DDBJ whole genome shotgun (WGS) entry which is preliminary data.</text>
</comment>
<reference evidence="2 3" key="1">
    <citation type="journal article" date="2015" name="Stand. Genomic Sci.">
        <title>Genomic Encyclopedia of Bacterial and Archaeal Type Strains, Phase III: the genomes of soil and plant-associated and newly described type strains.</title>
        <authorList>
            <person name="Whitman W.B."/>
            <person name="Woyke T."/>
            <person name="Klenk H.P."/>
            <person name="Zhou Y."/>
            <person name="Lilburn T.G."/>
            <person name="Beck B.J."/>
            <person name="De Vos P."/>
            <person name="Vandamme P."/>
            <person name="Eisen J.A."/>
            <person name="Garrity G."/>
            <person name="Hugenholtz P."/>
            <person name="Kyrpides N.C."/>
        </authorList>
    </citation>
    <scope>NUCLEOTIDE SEQUENCE [LARGE SCALE GENOMIC DNA]</scope>
    <source>
        <strain evidence="2 3">CGMCC 1.10115</strain>
    </source>
</reference>
<proteinExistence type="predicted"/>
<dbReference type="GO" id="GO:0016757">
    <property type="term" value="F:glycosyltransferase activity"/>
    <property type="evidence" value="ECO:0007669"/>
    <property type="project" value="InterPro"/>
</dbReference>
<keyword evidence="3" id="KW-1185">Reference proteome</keyword>
<feature type="domain" description="Glycosyl transferase family 1" evidence="1">
    <location>
        <begin position="211"/>
        <end position="348"/>
    </location>
</feature>
<dbReference type="Pfam" id="PF00534">
    <property type="entry name" value="Glycos_transf_1"/>
    <property type="match status" value="1"/>
</dbReference>
<accession>A0A562J7R9</accession>
<dbReference type="PANTHER" id="PTHR12526">
    <property type="entry name" value="GLYCOSYLTRANSFERASE"/>
    <property type="match status" value="1"/>
</dbReference>
<keyword evidence="2" id="KW-0808">Transferase</keyword>
<evidence type="ECO:0000259" key="1">
    <source>
        <dbReference type="Pfam" id="PF00534"/>
    </source>
</evidence>
<organism evidence="2 3">
    <name type="scientific">Cytobacillus oceanisediminis</name>
    <dbReference type="NCBI Taxonomy" id="665099"/>
    <lineage>
        <taxon>Bacteria</taxon>
        <taxon>Bacillati</taxon>
        <taxon>Bacillota</taxon>
        <taxon>Bacilli</taxon>
        <taxon>Bacillales</taxon>
        <taxon>Bacillaceae</taxon>
        <taxon>Cytobacillus</taxon>
    </lineage>
</organism>
<evidence type="ECO:0000313" key="2">
    <source>
        <dbReference type="EMBL" id="TWH79228.1"/>
    </source>
</evidence>
<dbReference type="PANTHER" id="PTHR12526:SF630">
    <property type="entry name" value="GLYCOSYLTRANSFERASE"/>
    <property type="match status" value="1"/>
</dbReference>
<dbReference type="Proteomes" id="UP000318667">
    <property type="component" value="Unassembled WGS sequence"/>
</dbReference>
<dbReference type="Gene3D" id="3.40.50.2000">
    <property type="entry name" value="Glycogen Phosphorylase B"/>
    <property type="match status" value="2"/>
</dbReference>
<protein>
    <submittedName>
        <fullName evidence="2">Glycosyltransferase involved in cell wall biosynthesis</fullName>
    </submittedName>
</protein>
<dbReference type="CDD" id="cd03801">
    <property type="entry name" value="GT4_PimA-like"/>
    <property type="match status" value="1"/>
</dbReference>
<dbReference type="InterPro" id="IPR001296">
    <property type="entry name" value="Glyco_trans_1"/>
</dbReference>
<name>A0A562J7R9_9BACI</name>
<sequence>MNVGCDNMKALFCYDGPLRKDKDGNYYGIALNNDMFSRYFQIADSITAVISTQNINEEEIANKYSKINLNNFQVISTPKLSSLNGILFNRALVKNVISEEINKSDFLIVRLPSIIGNLSIEIAESLNKPYFVEIVGCPWDAYWNHSYKGKLIALPSYWAMKKSVKNAPYALYVTNQFLQKRYTCKGRTIGCSDVSLRPLNESVLEKRLHKIKNMKNGDPIIIGTTAAVNVKYKGQEYVIKAISKLNKEGYNFNYYLAGGGDKSYLQSLAEKYGVIDKVIFLGTLPHEKVFEYLDEIDIYIQPSKVEGLPRALVEAMSRGCPSLGSLTGGIPELLNKKLIFDKGSVNEIYNLLKMIDKKIMFEEANRSFEKAKEYNKELLEKKRVTFYHEFIKSINNYQTCTEKNDFLKVEGNK</sequence>
<evidence type="ECO:0000313" key="3">
    <source>
        <dbReference type="Proteomes" id="UP000318667"/>
    </source>
</evidence>
<gene>
    <name evidence="2" type="ORF">IQ19_04974</name>
</gene>